<comment type="function">
    <text evidence="12">Catalyzes the conversion of heme O to heme A by two successive hydroxylations of the methyl group at C8. The first hydroxylation forms heme I, the second hydroxylation results in an unstable dihydroxymethyl group, which spontaneously dehydrates, resulting in the formyl group of heme A.</text>
</comment>
<dbReference type="UniPathway" id="UPA00269">
    <property type="reaction ID" value="UER00713"/>
</dbReference>
<comment type="cofactor">
    <cofactor evidence="1 12">
        <name>heme b</name>
        <dbReference type="ChEBI" id="CHEBI:60344"/>
    </cofactor>
</comment>
<evidence type="ECO:0000256" key="9">
    <source>
        <dbReference type="ARBA" id="ARBA00023136"/>
    </source>
</evidence>
<feature type="transmembrane region" description="Helical" evidence="12">
    <location>
        <begin position="316"/>
        <end position="335"/>
    </location>
</feature>
<evidence type="ECO:0000313" key="14">
    <source>
        <dbReference type="Proteomes" id="UP000216991"/>
    </source>
</evidence>
<feature type="transmembrane region" description="Helical" evidence="12">
    <location>
        <begin position="288"/>
        <end position="310"/>
    </location>
</feature>
<dbReference type="GO" id="GO:0046872">
    <property type="term" value="F:metal ion binding"/>
    <property type="evidence" value="ECO:0007669"/>
    <property type="project" value="UniProtKB-KW"/>
</dbReference>
<accession>A0A255Y6G5</accession>
<dbReference type="Pfam" id="PF02628">
    <property type="entry name" value="COX15-CtaA"/>
    <property type="match status" value="1"/>
</dbReference>
<dbReference type="GO" id="GO:0016653">
    <property type="term" value="F:oxidoreductase activity, acting on NAD(P)H, heme protein as acceptor"/>
    <property type="evidence" value="ECO:0007669"/>
    <property type="project" value="TreeGrafter"/>
</dbReference>
<evidence type="ECO:0000256" key="1">
    <source>
        <dbReference type="ARBA" id="ARBA00001970"/>
    </source>
</evidence>
<evidence type="ECO:0000256" key="2">
    <source>
        <dbReference type="ARBA" id="ARBA00004141"/>
    </source>
</evidence>
<evidence type="ECO:0000256" key="7">
    <source>
        <dbReference type="ARBA" id="ARBA00023004"/>
    </source>
</evidence>
<dbReference type="PANTHER" id="PTHR23289">
    <property type="entry name" value="CYTOCHROME C OXIDASE ASSEMBLY PROTEIN COX15"/>
    <property type="match status" value="1"/>
</dbReference>
<keyword evidence="8 12" id="KW-0350">Heme biosynthesis</keyword>
<organism evidence="13 14">
    <name type="scientific">Sandarakinorhabdus cyanobacteriorum</name>
    <dbReference type="NCBI Taxonomy" id="1981098"/>
    <lineage>
        <taxon>Bacteria</taxon>
        <taxon>Pseudomonadati</taxon>
        <taxon>Pseudomonadota</taxon>
        <taxon>Alphaproteobacteria</taxon>
        <taxon>Sphingomonadales</taxon>
        <taxon>Sphingosinicellaceae</taxon>
        <taxon>Sandarakinorhabdus</taxon>
    </lineage>
</organism>
<keyword evidence="7 12" id="KW-0408">Iron</keyword>
<dbReference type="GO" id="GO:0005886">
    <property type="term" value="C:plasma membrane"/>
    <property type="evidence" value="ECO:0007669"/>
    <property type="project" value="UniProtKB-SubCell"/>
</dbReference>
<feature type="transmembrane region" description="Helical" evidence="12">
    <location>
        <begin position="166"/>
        <end position="188"/>
    </location>
</feature>
<dbReference type="OrthoDB" id="9793156at2"/>
<keyword evidence="14" id="KW-1185">Reference proteome</keyword>
<evidence type="ECO:0000256" key="4">
    <source>
        <dbReference type="ARBA" id="ARBA00022723"/>
    </source>
</evidence>
<evidence type="ECO:0000313" key="13">
    <source>
        <dbReference type="EMBL" id="OYQ24763.1"/>
    </source>
</evidence>
<feature type="transmembrane region" description="Helical" evidence="12">
    <location>
        <begin position="263"/>
        <end position="281"/>
    </location>
</feature>
<name>A0A255Y6G5_9SPHN</name>
<comment type="caution">
    <text evidence="13">The sequence shown here is derived from an EMBL/GenBank/DDBJ whole genome shotgun (WGS) entry which is preliminary data.</text>
</comment>
<feature type="transmembrane region" description="Helical" evidence="12">
    <location>
        <begin position="200"/>
        <end position="218"/>
    </location>
</feature>
<dbReference type="InterPro" id="IPR003780">
    <property type="entry name" value="COX15/CtaA_fam"/>
</dbReference>
<dbReference type="PANTHER" id="PTHR23289:SF2">
    <property type="entry name" value="CYTOCHROME C OXIDASE ASSEMBLY PROTEIN COX15 HOMOLOG"/>
    <property type="match status" value="1"/>
</dbReference>
<protein>
    <recommendedName>
        <fullName evidence="12">Heme A synthase</fullName>
        <shortName evidence="12">HAS</shortName>
        <ecNumber evidence="12">1.17.99.9</ecNumber>
    </recommendedName>
    <alternativeName>
        <fullName evidence="12">Cytochrome aa3-controlling protein</fullName>
    </alternativeName>
</protein>
<comment type="pathway">
    <text evidence="10 12">Porphyrin-containing compound metabolism; heme A biosynthesis; heme A from heme O: step 1/1.</text>
</comment>
<evidence type="ECO:0000256" key="5">
    <source>
        <dbReference type="ARBA" id="ARBA00022989"/>
    </source>
</evidence>
<evidence type="ECO:0000256" key="12">
    <source>
        <dbReference type="HAMAP-Rule" id="MF_01665"/>
    </source>
</evidence>
<keyword evidence="9 12" id="KW-0472">Membrane</keyword>
<comment type="catalytic activity">
    <reaction evidence="11">
        <text>Fe(II)-heme o + 2 A + H2O = Fe(II)-heme a + 2 AH2</text>
        <dbReference type="Rhea" id="RHEA:63388"/>
        <dbReference type="ChEBI" id="CHEBI:13193"/>
        <dbReference type="ChEBI" id="CHEBI:15377"/>
        <dbReference type="ChEBI" id="CHEBI:17499"/>
        <dbReference type="ChEBI" id="CHEBI:60530"/>
        <dbReference type="ChEBI" id="CHEBI:61715"/>
        <dbReference type="EC" id="1.17.99.9"/>
    </reaction>
    <physiologicalReaction direction="left-to-right" evidence="11">
        <dbReference type="Rhea" id="RHEA:63389"/>
    </physiologicalReaction>
</comment>
<feature type="binding site" description="axial binding residue" evidence="12">
    <location>
        <position position="261"/>
    </location>
    <ligand>
        <name>heme</name>
        <dbReference type="ChEBI" id="CHEBI:30413"/>
    </ligand>
    <ligandPart>
        <name>Fe</name>
        <dbReference type="ChEBI" id="CHEBI:18248"/>
    </ligandPart>
</feature>
<reference evidence="13 14" key="1">
    <citation type="submission" date="2017-07" db="EMBL/GenBank/DDBJ databases">
        <title>Sandarakinorhabdus cyanobacteriorum sp. nov., a novel bacterium isolated from cyanobacterial aggregates in a eutrophic lake.</title>
        <authorList>
            <person name="Cai H."/>
        </authorList>
    </citation>
    <scope>NUCLEOTIDE SEQUENCE [LARGE SCALE GENOMIC DNA]</scope>
    <source>
        <strain evidence="13 14">TH057</strain>
    </source>
</reference>
<feature type="transmembrane region" description="Helical" evidence="12">
    <location>
        <begin position="18"/>
        <end position="38"/>
    </location>
</feature>
<evidence type="ECO:0000256" key="11">
    <source>
        <dbReference type="ARBA" id="ARBA00048044"/>
    </source>
</evidence>
<evidence type="ECO:0000256" key="10">
    <source>
        <dbReference type="ARBA" id="ARBA00044501"/>
    </source>
</evidence>
<dbReference type="InterPro" id="IPR023754">
    <property type="entry name" value="HemeA_Synthase_type2"/>
</dbReference>
<evidence type="ECO:0000256" key="6">
    <source>
        <dbReference type="ARBA" id="ARBA00023002"/>
    </source>
</evidence>
<comment type="subunit">
    <text evidence="12">Interacts with CtaB.</text>
</comment>
<sequence length="346" mass="37236">MATLAAALPRVDARPRAIAGWLLGIAALVFAMVVVGGITRLTESGLSITRWDVVSGTLPPLTEAEWQHQFALYQQSSQYQLMNRGMSLAAFKGIFFWEYVHRLLGRLVGLAFALPLAWFWLKRQIPAGYKPRLLALFALGGLQGAIGWWMVASGLVDRTEVAPERLAVHLSNALIIMAGCIWTALDLLDGDRPRHDRPRAWVWPVAALLAVQILWGAFTAGLRAGHASDTWPLMFGALVPDGILASARDAIADPVSVQFLHRSLAWAVAAAILLVALRLWQAGAGVRALALGGLVLLQFALGVLVIINHVPIPLGVAHQGVAALLVGATVWAAHWSKRGRQAGGRA</sequence>
<dbReference type="GO" id="GO:0006784">
    <property type="term" value="P:heme A biosynthetic process"/>
    <property type="evidence" value="ECO:0007669"/>
    <property type="project" value="UniProtKB-UniRule"/>
</dbReference>
<dbReference type="EMBL" id="NOXT01000124">
    <property type="protein sequence ID" value="OYQ24763.1"/>
    <property type="molecule type" value="Genomic_DNA"/>
</dbReference>
<keyword evidence="12" id="KW-1003">Cell membrane</keyword>
<dbReference type="GO" id="GO:0120547">
    <property type="term" value="F:heme A synthase activity"/>
    <property type="evidence" value="ECO:0007669"/>
    <property type="project" value="UniProtKB-EC"/>
</dbReference>
<keyword evidence="6 12" id="KW-0560">Oxidoreductase</keyword>
<feature type="binding site" description="axial binding residue" evidence="12">
    <location>
        <position position="318"/>
    </location>
    <ligand>
        <name>heme</name>
        <dbReference type="ChEBI" id="CHEBI:30413"/>
    </ligand>
    <ligandPart>
        <name>Fe</name>
        <dbReference type="ChEBI" id="CHEBI:18248"/>
    </ligandPart>
</feature>
<dbReference type="HAMAP" id="MF_01665">
    <property type="entry name" value="HemeA_synth_type2"/>
    <property type="match status" value="1"/>
</dbReference>
<feature type="transmembrane region" description="Helical" evidence="12">
    <location>
        <begin position="103"/>
        <end position="121"/>
    </location>
</feature>
<dbReference type="RefSeq" id="WP_094475049.1">
    <property type="nucleotide sequence ID" value="NZ_NOXT01000124.1"/>
</dbReference>
<comment type="subcellular location">
    <subcellularLocation>
        <location evidence="12">Cell membrane</location>
        <topology evidence="12">Multi-pass membrane protein</topology>
    </subcellularLocation>
    <subcellularLocation>
        <location evidence="2">Membrane</location>
        <topology evidence="2">Multi-pass membrane protein</topology>
    </subcellularLocation>
</comment>
<dbReference type="EC" id="1.17.99.9" evidence="12"/>
<comment type="similarity">
    <text evidence="12">Belongs to the COX15/CtaA family. Type 2 subfamily.</text>
</comment>
<gene>
    <name evidence="12" type="primary">ctaA</name>
    <name evidence="13" type="ORF">CHU93_15525</name>
</gene>
<keyword evidence="5 12" id="KW-1133">Transmembrane helix</keyword>
<feature type="transmembrane region" description="Helical" evidence="12">
    <location>
        <begin position="133"/>
        <end position="151"/>
    </location>
</feature>
<evidence type="ECO:0000256" key="3">
    <source>
        <dbReference type="ARBA" id="ARBA00022692"/>
    </source>
</evidence>
<evidence type="ECO:0000256" key="8">
    <source>
        <dbReference type="ARBA" id="ARBA00023133"/>
    </source>
</evidence>
<keyword evidence="4 12" id="KW-0479">Metal-binding</keyword>
<dbReference type="Proteomes" id="UP000216991">
    <property type="component" value="Unassembled WGS sequence"/>
</dbReference>
<keyword evidence="3 12" id="KW-0812">Transmembrane</keyword>
<proteinExistence type="inferred from homology"/>
<dbReference type="AlphaFoldDB" id="A0A255Y6G5"/>